<evidence type="ECO:0000256" key="2">
    <source>
        <dbReference type="ARBA" id="ARBA00001966"/>
    </source>
</evidence>
<reference evidence="10" key="2">
    <citation type="submission" date="2024-07" db="EMBL/GenBank/DDBJ databases">
        <title>Streptomyces haneummycinica sp. nov., a new antibiotic-producing actinobacterium isolated from marine sediment.</title>
        <authorList>
            <person name="Uemura M."/>
            <person name="Hamada M."/>
            <person name="Hirano S."/>
            <person name="Kobayashi K."/>
            <person name="Ohshiro T."/>
            <person name="Kobayashi T."/>
            <person name="Terahara T."/>
        </authorList>
    </citation>
    <scope>NUCLEOTIDE SEQUENCE</scope>
    <source>
        <strain evidence="10">KM77-8</strain>
    </source>
</reference>
<dbReference type="Gene3D" id="3.20.20.70">
    <property type="entry name" value="Aldolase class I"/>
    <property type="match status" value="1"/>
</dbReference>
<feature type="domain" description="NADH:flavin oxidoreductase/NADH oxidase N-terminal" evidence="9">
    <location>
        <begin position="7"/>
        <end position="268"/>
    </location>
</feature>
<keyword evidence="7" id="KW-0408">Iron</keyword>
<evidence type="ECO:0000256" key="5">
    <source>
        <dbReference type="ARBA" id="ARBA00022723"/>
    </source>
</evidence>
<sequence length="272" mass="29725">MSRYPHLLSPLDLGFTTLPNRVLMGSMHVGLEEAEGGFTRMAEFYAARARGGVGLIVTGGIAPNDEGRPYEGGAKLTTEAEAEQHEVITTAVHREGGRIAMQILHFGRYAYHKDLVAPSPLQAPISPFPPRELTGAEVERTIDDYVRAARLAREAGYDGVEIMGSEGYLINEFIARQTNHRTDRWGGSYENRTRFPVEIVRRVREAVGEDFIVVYRLSMLDLVPGGSTLDEVITLAKAVEAAGATIINTGIGWHEARIPTIATSVPRGRTPG</sequence>
<keyword evidence="8" id="KW-0411">Iron-sulfur</keyword>
<evidence type="ECO:0000256" key="4">
    <source>
        <dbReference type="ARBA" id="ARBA00022643"/>
    </source>
</evidence>
<dbReference type="PANTHER" id="PTHR42917:SF2">
    <property type="entry name" value="2,4-DIENOYL-COA REDUCTASE [(2E)-ENOYL-COA-PRODUCING]"/>
    <property type="match status" value="1"/>
</dbReference>
<reference evidence="10" key="1">
    <citation type="submission" date="2024-06" db="EMBL/GenBank/DDBJ databases">
        <authorList>
            <consortium name="consrtm"/>
            <person name="Uemura M."/>
            <person name="Terahara T."/>
        </authorList>
    </citation>
    <scope>NUCLEOTIDE SEQUENCE</scope>
    <source>
        <strain evidence="10">KM77-8</strain>
    </source>
</reference>
<comment type="cofactor">
    <cofactor evidence="1">
        <name>FMN</name>
        <dbReference type="ChEBI" id="CHEBI:58210"/>
    </cofactor>
</comment>
<proteinExistence type="predicted"/>
<keyword evidence="4" id="KW-0288">FMN</keyword>
<keyword evidence="6" id="KW-0560">Oxidoreductase</keyword>
<dbReference type="GO" id="GO:0046872">
    <property type="term" value="F:metal ion binding"/>
    <property type="evidence" value="ECO:0007669"/>
    <property type="project" value="UniProtKB-KW"/>
</dbReference>
<dbReference type="GO" id="GO:0010181">
    <property type="term" value="F:FMN binding"/>
    <property type="evidence" value="ECO:0007669"/>
    <property type="project" value="InterPro"/>
</dbReference>
<gene>
    <name evidence="10" type="ORF">SHKM778_39100</name>
</gene>
<name>A0AAT9HJS2_9ACTN</name>
<evidence type="ECO:0000256" key="6">
    <source>
        <dbReference type="ARBA" id="ARBA00023002"/>
    </source>
</evidence>
<evidence type="ECO:0000313" key="10">
    <source>
        <dbReference type="EMBL" id="BFO17522.1"/>
    </source>
</evidence>
<evidence type="ECO:0000256" key="8">
    <source>
        <dbReference type="ARBA" id="ARBA00023014"/>
    </source>
</evidence>
<dbReference type="GO" id="GO:0008670">
    <property type="term" value="F:2,4-dienoyl-CoA reductase (NADPH) activity"/>
    <property type="evidence" value="ECO:0007669"/>
    <property type="project" value="TreeGrafter"/>
</dbReference>
<dbReference type="AlphaFoldDB" id="A0AAT9HJS2"/>
<dbReference type="InterPro" id="IPR051793">
    <property type="entry name" value="NADH:flavin_oxidoreductase"/>
</dbReference>
<accession>A0AAT9HJS2</accession>
<keyword evidence="3" id="KW-0285">Flavoprotein</keyword>
<comment type="cofactor">
    <cofactor evidence="2">
        <name>[4Fe-4S] cluster</name>
        <dbReference type="ChEBI" id="CHEBI:49883"/>
    </cofactor>
</comment>
<evidence type="ECO:0000256" key="7">
    <source>
        <dbReference type="ARBA" id="ARBA00023004"/>
    </source>
</evidence>
<dbReference type="InterPro" id="IPR013785">
    <property type="entry name" value="Aldolase_TIM"/>
</dbReference>
<dbReference type="SUPFAM" id="SSF51395">
    <property type="entry name" value="FMN-linked oxidoreductases"/>
    <property type="match status" value="1"/>
</dbReference>
<dbReference type="Pfam" id="PF00724">
    <property type="entry name" value="Oxidored_FMN"/>
    <property type="match status" value="1"/>
</dbReference>
<dbReference type="EMBL" id="AP035768">
    <property type="protein sequence ID" value="BFO17522.1"/>
    <property type="molecule type" value="Genomic_DNA"/>
</dbReference>
<dbReference type="InterPro" id="IPR001155">
    <property type="entry name" value="OxRdtase_FMN_N"/>
</dbReference>
<dbReference type="GO" id="GO:0051536">
    <property type="term" value="F:iron-sulfur cluster binding"/>
    <property type="evidence" value="ECO:0007669"/>
    <property type="project" value="UniProtKB-KW"/>
</dbReference>
<dbReference type="GO" id="GO:0033543">
    <property type="term" value="P:fatty acid beta-oxidation, unsaturated, even number, reductase/isomerase pathway"/>
    <property type="evidence" value="ECO:0007669"/>
    <property type="project" value="TreeGrafter"/>
</dbReference>
<evidence type="ECO:0000259" key="9">
    <source>
        <dbReference type="Pfam" id="PF00724"/>
    </source>
</evidence>
<protein>
    <recommendedName>
        <fullName evidence="9">NADH:flavin oxidoreductase/NADH oxidase N-terminal domain-containing protein</fullName>
    </recommendedName>
</protein>
<evidence type="ECO:0000256" key="3">
    <source>
        <dbReference type="ARBA" id="ARBA00022630"/>
    </source>
</evidence>
<evidence type="ECO:0000256" key="1">
    <source>
        <dbReference type="ARBA" id="ARBA00001917"/>
    </source>
</evidence>
<organism evidence="10">
    <name type="scientific">Streptomyces haneummycinicus</name>
    <dbReference type="NCBI Taxonomy" id="3074435"/>
    <lineage>
        <taxon>Bacteria</taxon>
        <taxon>Bacillati</taxon>
        <taxon>Actinomycetota</taxon>
        <taxon>Actinomycetes</taxon>
        <taxon>Kitasatosporales</taxon>
        <taxon>Streptomycetaceae</taxon>
        <taxon>Streptomyces</taxon>
    </lineage>
</organism>
<dbReference type="CDD" id="cd02930">
    <property type="entry name" value="DCR_FMN"/>
    <property type="match status" value="1"/>
</dbReference>
<dbReference type="PANTHER" id="PTHR42917">
    <property type="entry name" value="2,4-DIENOYL-COA REDUCTASE"/>
    <property type="match status" value="1"/>
</dbReference>
<keyword evidence="5" id="KW-0479">Metal-binding</keyword>